<dbReference type="EMBL" id="BAABCM010000011">
    <property type="protein sequence ID" value="GAA3837457.1"/>
    <property type="molecule type" value="Genomic_DNA"/>
</dbReference>
<name>A0ABP7J8G0_9PSEU</name>
<feature type="transmembrane region" description="Helical" evidence="1">
    <location>
        <begin position="54"/>
        <end position="75"/>
    </location>
</feature>
<comment type="caution">
    <text evidence="2">The sequence shown here is derived from an EMBL/GenBank/DDBJ whole genome shotgun (WGS) entry which is preliminary data.</text>
</comment>
<keyword evidence="1" id="KW-0472">Membrane</keyword>
<evidence type="ECO:0000256" key="1">
    <source>
        <dbReference type="SAM" id="Phobius"/>
    </source>
</evidence>
<dbReference type="Proteomes" id="UP001501624">
    <property type="component" value="Unassembled WGS sequence"/>
</dbReference>
<keyword evidence="1" id="KW-0812">Transmembrane</keyword>
<evidence type="ECO:0000313" key="3">
    <source>
        <dbReference type="Proteomes" id="UP001501624"/>
    </source>
</evidence>
<evidence type="ECO:0000313" key="2">
    <source>
        <dbReference type="EMBL" id="GAA3837457.1"/>
    </source>
</evidence>
<feature type="transmembrane region" description="Helical" evidence="1">
    <location>
        <begin position="7"/>
        <end position="34"/>
    </location>
</feature>
<keyword evidence="1" id="KW-1133">Transmembrane helix</keyword>
<gene>
    <name evidence="2" type="ORF">GCM10022380_64520</name>
</gene>
<reference evidence="3" key="1">
    <citation type="journal article" date="2019" name="Int. J. Syst. Evol. Microbiol.">
        <title>The Global Catalogue of Microorganisms (GCM) 10K type strain sequencing project: providing services to taxonomists for standard genome sequencing and annotation.</title>
        <authorList>
            <consortium name="The Broad Institute Genomics Platform"/>
            <consortium name="The Broad Institute Genome Sequencing Center for Infectious Disease"/>
            <person name="Wu L."/>
            <person name="Ma J."/>
        </authorList>
    </citation>
    <scope>NUCLEOTIDE SEQUENCE [LARGE SCALE GENOMIC DNA]</scope>
    <source>
        <strain evidence="3">JCM 17017</strain>
    </source>
</reference>
<sequence>MHRRDKAVLAAAAVVGLGAVAAGVAVIWLTLAGVDLLAALHGEDAQGVRRGNTVVESVFLIALGAGAILSVVVPLGKIVTRRRSGPDG</sequence>
<keyword evidence="3" id="KW-1185">Reference proteome</keyword>
<organism evidence="2 3">
    <name type="scientific">Amycolatopsis tucumanensis</name>
    <dbReference type="NCBI Taxonomy" id="401106"/>
    <lineage>
        <taxon>Bacteria</taxon>
        <taxon>Bacillati</taxon>
        <taxon>Actinomycetota</taxon>
        <taxon>Actinomycetes</taxon>
        <taxon>Pseudonocardiales</taxon>
        <taxon>Pseudonocardiaceae</taxon>
        <taxon>Amycolatopsis</taxon>
    </lineage>
</organism>
<protein>
    <submittedName>
        <fullName evidence="2">Uncharacterized protein</fullName>
    </submittedName>
</protein>
<proteinExistence type="predicted"/>
<accession>A0ABP7J8G0</accession>